<protein>
    <submittedName>
        <fullName evidence="2">Uncharacterized protein</fullName>
    </submittedName>
</protein>
<feature type="compositionally biased region" description="Basic and acidic residues" evidence="1">
    <location>
        <begin position="169"/>
        <end position="189"/>
    </location>
</feature>
<reference evidence="2" key="1">
    <citation type="submission" date="2020-08" db="EMBL/GenBank/DDBJ databases">
        <title>Genome sequencing and assembly of the red palm weevil Rhynchophorus ferrugineus.</title>
        <authorList>
            <person name="Dias G.B."/>
            <person name="Bergman C.M."/>
            <person name="Manee M."/>
        </authorList>
    </citation>
    <scope>NUCLEOTIDE SEQUENCE</scope>
    <source>
        <strain evidence="2">AA-2017</strain>
        <tissue evidence="2">Whole larva</tissue>
    </source>
</reference>
<evidence type="ECO:0000313" key="3">
    <source>
        <dbReference type="Proteomes" id="UP000625711"/>
    </source>
</evidence>
<evidence type="ECO:0000313" key="2">
    <source>
        <dbReference type="EMBL" id="KAF7280211.1"/>
    </source>
</evidence>
<evidence type="ECO:0000256" key="1">
    <source>
        <dbReference type="SAM" id="MobiDB-lite"/>
    </source>
</evidence>
<feature type="compositionally biased region" description="Basic and acidic residues" evidence="1">
    <location>
        <begin position="203"/>
        <end position="226"/>
    </location>
</feature>
<dbReference type="AlphaFoldDB" id="A0A834MD59"/>
<feature type="region of interest" description="Disordered" evidence="1">
    <location>
        <begin position="16"/>
        <end position="44"/>
    </location>
</feature>
<keyword evidence="3" id="KW-1185">Reference proteome</keyword>
<sequence>MDENFNISQLPDRRFSSRKAGRLRSTEAAVAASEGERGRLEGERAIQHVREPSVRTASSGIKSHPAVGRTRFLTSLPLDVRKTRIVHPFADGNAKIPIRSRTTSSQLAKPDLQLATSSQRVLSRYDKEPRDFNPFNAVKRSCTPSMGHGTHLKRKTNRNIAGLQLELITPERFRRTETGEPRKREKETPETNETSYVSSDVGGETKNDPLRRKKRNSEAAGRRERK</sequence>
<dbReference type="Proteomes" id="UP000625711">
    <property type="component" value="Unassembled WGS sequence"/>
</dbReference>
<proteinExistence type="predicted"/>
<name>A0A834MD59_RHYFE</name>
<accession>A0A834MD59</accession>
<feature type="compositionally biased region" description="Basic and acidic residues" evidence="1">
    <location>
        <begin position="34"/>
        <end position="44"/>
    </location>
</feature>
<organism evidence="2 3">
    <name type="scientific">Rhynchophorus ferrugineus</name>
    <name type="common">Red palm weevil</name>
    <name type="synonym">Curculio ferrugineus</name>
    <dbReference type="NCBI Taxonomy" id="354439"/>
    <lineage>
        <taxon>Eukaryota</taxon>
        <taxon>Metazoa</taxon>
        <taxon>Ecdysozoa</taxon>
        <taxon>Arthropoda</taxon>
        <taxon>Hexapoda</taxon>
        <taxon>Insecta</taxon>
        <taxon>Pterygota</taxon>
        <taxon>Neoptera</taxon>
        <taxon>Endopterygota</taxon>
        <taxon>Coleoptera</taxon>
        <taxon>Polyphaga</taxon>
        <taxon>Cucujiformia</taxon>
        <taxon>Curculionidae</taxon>
        <taxon>Dryophthorinae</taxon>
        <taxon>Rhynchophorus</taxon>
    </lineage>
</organism>
<dbReference type="EMBL" id="JAACXV010000312">
    <property type="protein sequence ID" value="KAF7280211.1"/>
    <property type="molecule type" value="Genomic_DNA"/>
</dbReference>
<comment type="caution">
    <text evidence="2">The sequence shown here is derived from an EMBL/GenBank/DDBJ whole genome shotgun (WGS) entry which is preliminary data.</text>
</comment>
<gene>
    <name evidence="2" type="ORF">GWI33_006286</name>
</gene>
<feature type="region of interest" description="Disordered" evidence="1">
    <location>
        <begin position="132"/>
        <end position="226"/>
    </location>
</feature>